<evidence type="ECO:0000313" key="2">
    <source>
        <dbReference type="Proteomes" id="UP000887540"/>
    </source>
</evidence>
<keyword evidence="1" id="KW-0812">Transmembrane</keyword>
<sequence>MPPKVIFFEDKKYRCFRFIHVKTAALLLSILFIIKCLVEIIVEFIIPEARWLIIDITFSLIISISFIGGYTSRKHYVLLIIFSALGALGFLALAIFHLVCGIILYLKFYKDFLIKFENPILKDGRIKIFAYIATTFSFFSAFLLIYYSISVLRAYLYSKKIGIARNVIFSRPITQPIDAFQNQNIGTFGSAGSWDEPDIVRRHITKIEVTPF</sequence>
<proteinExistence type="predicted"/>
<evidence type="ECO:0000313" key="3">
    <source>
        <dbReference type="WBParaSite" id="ACRNAN_Path_514.g1946.t1"/>
    </source>
</evidence>
<keyword evidence="1" id="KW-1133">Transmembrane helix</keyword>
<protein>
    <submittedName>
        <fullName evidence="3">Uncharacterized protein</fullName>
    </submittedName>
</protein>
<organism evidence="2 3">
    <name type="scientific">Acrobeloides nanus</name>
    <dbReference type="NCBI Taxonomy" id="290746"/>
    <lineage>
        <taxon>Eukaryota</taxon>
        <taxon>Metazoa</taxon>
        <taxon>Ecdysozoa</taxon>
        <taxon>Nematoda</taxon>
        <taxon>Chromadorea</taxon>
        <taxon>Rhabditida</taxon>
        <taxon>Tylenchina</taxon>
        <taxon>Cephalobomorpha</taxon>
        <taxon>Cephaloboidea</taxon>
        <taxon>Cephalobidae</taxon>
        <taxon>Acrobeloides</taxon>
    </lineage>
</organism>
<feature type="transmembrane region" description="Helical" evidence="1">
    <location>
        <begin position="52"/>
        <end position="70"/>
    </location>
</feature>
<reference evidence="3" key="1">
    <citation type="submission" date="2022-11" db="UniProtKB">
        <authorList>
            <consortium name="WormBaseParasite"/>
        </authorList>
    </citation>
    <scope>IDENTIFICATION</scope>
</reference>
<accession>A0A914C973</accession>
<name>A0A914C973_9BILA</name>
<dbReference type="WBParaSite" id="ACRNAN_Path_514.g1946.t1">
    <property type="protein sequence ID" value="ACRNAN_Path_514.g1946.t1"/>
    <property type="gene ID" value="ACRNAN_Path_514.g1946"/>
</dbReference>
<keyword evidence="2" id="KW-1185">Reference proteome</keyword>
<feature type="transmembrane region" description="Helical" evidence="1">
    <location>
        <begin position="21"/>
        <end position="46"/>
    </location>
</feature>
<feature type="transmembrane region" description="Helical" evidence="1">
    <location>
        <begin position="77"/>
        <end position="108"/>
    </location>
</feature>
<dbReference type="Proteomes" id="UP000887540">
    <property type="component" value="Unplaced"/>
</dbReference>
<keyword evidence="1" id="KW-0472">Membrane</keyword>
<dbReference type="AlphaFoldDB" id="A0A914C973"/>
<feature type="transmembrane region" description="Helical" evidence="1">
    <location>
        <begin position="128"/>
        <end position="149"/>
    </location>
</feature>
<evidence type="ECO:0000256" key="1">
    <source>
        <dbReference type="SAM" id="Phobius"/>
    </source>
</evidence>